<dbReference type="PATRIC" id="fig|243275.7.peg.2488"/>
<keyword evidence="10" id="KW-1185">Reference proteome</keyword>
<dbReference type="KEGG" id="tde:TDE_2632"/>
<dbReference type="GO" id="GO:0015833">
    <property type="term" value="P:peptide transport"/>
    <property type="evidence" value="ECO:0007669"/>
    <property type="project" value="InterPro"/>
</dbReference>
<dbReference type="InterPro" id="IPR003439">
    <property type="entry name" value="ABC_transporter-like_ATP-bd"/>
</dbReference>
<dbReference type="GO" id="GO:0005524">
    <property type="term" value="F:ATP binding"/>
    <property type="evidence" value="ECO:0007669"/>
    <property type="project" value="UniProtKB-KW"/>
</dbReference>
<keyword evidence="7" id="KW-0472">Membrane</keyword>
<dbReference type="eggNOG" id="COG4172">
    <property type="taxonomic scope" value="Bacteria"/>
</dbReference>
<dbReference type="CDD" id="cd03257">
    <property type="entry name" value="ABC_NikE_OppD_transporters"/>
    <property type="match status" value="2"/>
</dbReference>
<keyword evidence="6 9" id="KW-0067">ATP-binding</keyword>
<evidence type="ECO:0000256" key="3">
    <source>
        <dbReference type="ARBA" id="ARBA00022448"/>
    </source>
</evidence>
<sequence length="564" mass="62359">MMPEEILRVENLTVTYCSSTGDTDRAEAGIRNVGFSLKRGELCGIIGESGGGKSTLLSAIMGLLQEKSGGGAFNAGSAAEVTGKIIYNGREIQNAGKTEWKNIRFKEIGLVFQNQDERLNPALTVGEQITEVLRKEITDTKLSEQKLAAVLRSVGLEPSVKNRYPHELSGGMRQRVFIAMAICLHPPLLLIDEPTTALDPASKQQILQLLRNIHSEYGTTMLIVSHDLEVIERLTDNLMVLLHGYVIEKGKTQNILEEAKHPYTSALLQSSTYLNPWKDLWGIKEAEERRSCPFYERCTQKSSECLSYTPYLPPDCSEGCACAKNGIQTVLSVRNLSKTFDTGKEKTEAVKDCSLRVRHGEIVALLGKSGSGKTTVLHIIAGLLNKDTGSIVFENTEIEKNDLLTREHALQIVEQDAFSSMNTSLTVREIIAEPSVIRYHKSAAAFTKTVMKYAKLCGLPADEAMLNKRARELSGGQRQKTAIARALSMQPVLLLADEINAMLDDSSKVNIMRLLKQLQYELGFSMLLVTHDIDLVKKVADYVYRMEAGCIVEEGSIRKVFGKS</sequence>
<dbReference type="PANTHER" id="PTHR43297">
    <property type="entry name" value="OLIGOPEPTIDE TRANSPORT ATP-BINDING PROTEIN APPD"/>
    <property type="match status" value="1"/>
</dbReference>
<gene>
    <name evidence="9" type="ordered locus">TDE_2632</name>
</gene>
<dbReference type="PROSITE" id="PS00211">
    <property type="entry name" value="ABC_TRANSPORTER_1"/>
    <property type="match status" value="1"/>
</dbReference>
<dbReference type="GeneID" id="2740806"/>
<dbReference type="GO" id="GO:0016887">
    <property type="term" value="F:ATP hydrolysis activity"/>
    <property type="evidence" value="ECO:0007669"/>
    <property type="project" value="InterPro"/>
</dbReference>
<dbReference type="EMBL" id="AE017226">
    <property type="protein sequence ID" value="AAS13149.1"/>
    <property type="molecule type" value="Genomic_DNA"/>
</dbReference>
<dbReference type="PaxDb" id="243275-TDE_2632"/>
<dbReference type="InterPro" id="IPR017871">
    <property type="entry name" value="ABC_transporter-like_CS"/>
</dbReference>
<evidence type="ECO:0000259" key="8">
    <source>
        <dbReference type="PROSITE" id="PS50893"/>
    </source>
</evidence>
<dbReference type="Gene3D" id="3.40.50.300">
    <property type="entry name" value="P-loop containing nucleotide triphosphate hydrolases"/>
    <property type="match status" value="2"/>
</dbReference>
<dbReference type="OrthoDB" id="9806285at2"/>
<evidence type="ECO:0000256" key="1">
    <source>
        <dbReference type="ARBA" id="ARBA00004417"/>
    </source>
</evidence>
<evidence type="ECO:0000256" key="2">
    <source>
        <dbReference type="ARBA" id="ARBA00005417"/>
    </source>
</evidence>
<dbReference type="HOGENOM" id="CLU_000604_86_2_12"/>
<dbReference type="SMART" id="SM00382">
    <property type="entry name" value="AAA"/>
    <property type="match status" value="2"/>
</dbReference>
<evidence type="ECO:0000256" key="6">
    <source>
        <dbReference type="ARBA" id="ARBA00022840"/>
    </source>
</evidence>
<evidence type="ECO:0000256" key="5">
    <source>
        <dbReference type="ARBA" id="ARBA00022741"/>
    </source>
</evidence>
<proteinExistence type="inferred from homology"/>
<keyword evidence="4" id="KW-1003">Cell membrane</keyword>
<dbReference type="InterPro" id="IPR013563">
    <property type="entry name" value="Oligopep_ABC_C"/>
</dbReference>
<dbReference type="PROSITE" id="PS50893">
    <property type="entry name" value="ABC_TRANSPORTER_2"/>
    <property type="match status" value="2"/>
</dbReference>
<reference evidence="9 10" key="1">
    <citation type="journal article" date="2004" name="Proc. Natl. Acad. Sci. U.S.A.">
        <title>Comparison of the genome of the oral pathogen Treponema denticola with other spirochete genomes.</title>
        <authorList>
            <person name="Seshadri R."/>
            <person name="Myers G.S."/>
            <person name="Tettelin H."/>
            <person name="Eisen J.A."/>
            <person name="Heidelberg J.F."/>
            <person name="Dodson R.J."/>
            <person name="Davidsen T.M."/>
            <person name="DeBoy R.T."/>
            <person name="Fouts D.E."/>
            <person name="Haft D.H."/>
            <person name="Selengut J."/>
            <person name="Ren Q."/>
            <person name="Brinkac L.M."/>
            <person name="Madupu R."/>
            <person name="Kolonay J."/>
            <person name="Durkin S.A."/>
            <person name="Daugherty S.C."/>
            <person name="Shetty J."/>
            <person name="Shvartsbeyn A."/>
            <person name="Gebregeorgis E."/>
            <person name="Geer K."/>
            <person name="Tsegaye G."/>
            <person name="Malek J."/>
            <person name="Ayodeji B."/>
            <person name="Shatsman S."/>
            <person name="McLeod M.P."/>
            <person name="Smajs D."/>
            <person name="Howell J.K."/>
            <person name="Pal S."/>
            <person name="Amin A."/>
            <person name="Vashisth P."/>
            <person name="McNeill T.Z."/>
            <person name="Xiang Q."/>
            <person name="Sodergren E."/>
            <person name="Baca E."/>
            <person name="Weinstock G.M."/>
            <person name="Norris S.J."/>
            <person name="Fraser C.M."/>
            <person name="Paulsen I.T."/>
        </authorList>
    </citation>
    <scope>NUCLEOTIDE SEQUENCE [LARGE SCALE GENOMIC DNA]</scope>
    <source>
        <strain evidence="10">ATCC 35405 / DSM 14222 / CIP 103919 / JCM 8153 / KCTC 15104</strain>
    </source>
</reference>
<dbReference type="RefSeq" id="WP_002680653.1">
    <property type="nucleotide sequence ID" value="NC_002967.9"/>
</dbReference>
<dbReference type="InterPro" id="IPR050388">
    <property type="entry name" value="ABC_Ni/Peptide_Import"/>
</dbReference>
<evidence type="ECO:0000313" key="10">
    <source>
        <dbReference type="Proteomes" id="UP000008212"/>
    </source>
</evidence>
<evidence type="ECO:0000313" key="9">
    <source>
        <dbReference type="EMBL" id="AAS13149.1"/>
    </source>
</evidence>
<name>Q73JE3_TREDE</name>
<dbReference type="InterPro" id="IPR003593">
    <property type="entry name" value="AAA+_ATPase"/>
</dbReference>
<organism evidence="9 10">
    <name type="scientific">Treponema denticola (strain ATCC 35405 / DSM 14222 / CIP 103919 / JCM 8153 / KCTC 15104)</name>
    <dbReference type="NCBI Taxonomy" id="243275"/>
    <lineage>
        <taxon>Bacteria</taxon>
        <taxon>Pseudomonadati</taxon>
        <taxon>Spirochaetota</taxon>
        <taxon>Spirochaetia</taxon>
        <taxon>Spirochaetales</taxon>
        <taxon>Treponemataceae</taxon>
        <taxon>Treponema</taxon>
    </lineage>
</organism>
<dbReference type="InterPro" id="IPR027417">
    <property type="entry name" value="P-loop_NTPase"/>
</dbReference>
<feature type="domain" description="ABC transporter" evidence="8">
    <location>
        <begin position="331"/>
        <end position="564"/>
    </location>
</feature>
<protein>
    <submittedName>
        <fullName evidence="9">Peptide ABC transporter, ATP-binding protein, putative</fullName>
    </submittedName>
</protein>
<dbReference type="Pfam" id="PF00005">
    <property type="entry name" value="ABC_tran"/>
    <property type="match status" value="2"/>
</dbReference>
<dbReference type="PANTHER" id="PTHR43297:SF2">
    <property type="entry name" value="DIPEPTIDE TRANSPORT ATP-BINDING PROTEIN DPPD"/>
    <property type="match status" value="1"/>
</dbReference>
<comment type="subcellular location">
    <subcellularLocation>
        <location evidence="1">Cell inner membrane</location>
        <topology evidence="1">Peripheral membrane protein</topology>
    </subcellularLocation>
</comment>
<evidence type="ECO:0000256" key="7">
    <source>
        <dbReference type="ARBA" id="ARBA00023136"/>
    </source>
</evidence>
<dbReference type="Proteomes" id="UP000008212">
    <property type="component" value="Chromosome"/>
</dbReference>
<dbReference type="STRING" id="243275.TDE_2632"/>
<dbReference type="AlphaFoldDB" id="Q73JE3"/>
<keyword evidence="3" id="KW-0813">Transport</keyword>
<feature type="domain" description="ABC transporter" evidence="8">
    <location>
        <begin position="7"/>
        <end position="268"/>
    </location>
</feature>
<dbReference type="SUPFAM" id="SSF52540">
    <property type="entry name" value="P-loop containing nucleoside triphosphate hydrolases"/>
    <property type="match status" value="2"/>
</dbReference>
<accession>Q73JE3</accession>
<comment type="similarity">
    <text evidence="2">Belongs to the ABC transporter superfamily.</text>
</comment>
<keyword evidence="5" id="KW-0547">Nucleotide-binding</keyword>
<dbReference type="GO" id="GO:0005886">
    <property type="term" value="C:plasma membrane"/>
    <property type="evidence" value="ECO:0007669"/>
    <property type="project" value="UniProtKB-SubCell"/>
</dbReference>
<dbReference type="Pfam" id="PF08352">
    <property type="entry name" value="oligo_HPY"/>
    <property type="match status" value="1"/>
</dbReference>
<evidence type="ECO:0000256" key="4">
    <source>
        <dbReference type="ARBA" id="ARBA00022475"/>
    </source>
</evidence>